<keyword evidence="2" id="KW-0812">Transmembrane</keyword>
<evidence type="ECO:0000313" key="3">
    <source>
        <dbReference type="EMBL" id="MDC5741593.1"/>
    </source>
</evidence>
<dbReference type="EMBL" id="JAPFIT010000018">
    <property type="protein sequence ID" value="MDC5741593.1"/>
    <property type="molecule type" value="Genomic_DNA"/>
</dbReference>
<feature type="transmembrane region" description="Helical" evidence="2">
    <location>
        <begin position="262"/>
        <end position="289"/>
    </location>
</feature>
<evidence type="ECO:0000256" key="2">
    <source>
        <dbReference type="SAM" id="Phobius"/>
    </source>
</evidence>
<dbReference type="OrthoDB" id="5903219at2"/>
<reference evidence="4 5" key="1">
    <citation type="submission" date="2016-03" db="EMBL/GenBank/DDBJ databases">
        <title>Draft genome sequence of the Vibrio tubiashii subs. europaeus.</title>
        <authorList>
            <person name="Spinard E."/>
            <person name="Dubert J."/>
            <person name="Nelson D.R."/>
            <person name="Barja J.L."/>
        </authorList>
    </citation>
    <scope>NUCLEOTIDE SEQUENCE [LARGE SCALE GENOMIC DNA]</scope>
    <source>
        <strain evidence="5">PP-638</strain>
        <strain evidence="4">PP2-638</strain>
    </source>
</reference>
<dbReference type="GeneID" id="78075252"/>
<dbReference type="AlphaFoldDB" id="A0A178JER9"/>
<keyword evidence="1" id="KW-0175">Coiled coil</keyword>
<proteinExistence type="predicted"/>
<dbReference type="Proteomes" id="UP001150001">
    <property type="component" value="Unassembled WGS sequence"/>
</dbReference>
<sequence>MANEVNNITAGYTKIFDLVDNLKTEAGETRAITKQEAAELKTTVQSWANDLKSYQLTAPSGQVNGQMAMAAEKLVGELSTALSNINSVGSLANGTLSGSLLISSLEKIKPVADFVLGRIDTVLAGNPVSEKLMAQMAPLMDDLVTAIVQSAAGEANKLNNLDDMLPRLTQAVESIKTMLNGTEEGRKLTQELNSLIGKMTNNAGQVADAEDSSNSIADGLALIVLLYTLSKLSRQQQVQQREIAVDATVTSQKNQADEQRSAAWAMIGMAIVAGVMAGLTVAAGAFGAFQSGKKIGKEMSANQQVNAQQKGMNQVDELLQKPDLPEQKRTQLLKAKEEGTKNLTEGNQYLQKNNHKFDRMTGINQALTAFVQTLGQFGNAIANYSQAESQARSKEDEVQATQAQAEKQKADENVSFQEGLLKELRDLFRSIADSENQAWRASAPTV</sequence>
<dbReference type="InterPro" id="IPR008898">
    <property type="entry name" value="YopD-like"/>
</dbReference>
<dbReference type="EMBL" id="LUAX01000001">
    <property type="protein sequence ID" value="OAN00695.1"/>
    <property type="molecule type" value="Genomic_DNA"/>
</dbReference>
<evidence type="ECO:0000313" key="5">
    <source>
        <dbReference type="Proteomes" id="UP000094761"/>
    </source>
</evidence>
<reference evidence="3" key="2">
    <citation type="submission" date="2022-11" db="EMBL/GenBank/DDBJ databases">
        <title>Role of the vibriolysin VemA secreted by the emergent pathogen Vibrio europaeus in the colonization of Manila clam mucus.</title>
        <authorList>
            <person name="Martinez C."/>
            <person name="Rodriguez S."/>
            <person name="Vences A."/>
            <person name="Barja J.L."/>
            <person name="Toranzo A.E."/>
            <person name="Dubert J."/>
        </authorList>
    </citation>
    <scope>NUCLEOTIDE SEQUENCE</scope>
    <source>
        <strain evidence="3">3454</strain>
    </source>
</reference>
<dbReference type="Proteomes" id="UP000094761">
    <property type="component" value="Unassembled WGS sequence"/>
</dbReference>
<dbReference type="RefSeq" id="WP_069666598.1">
    <property type="nucleotide sequence ID" value="NZ_JAPFIM010000026.1"/>
</dbReference>
<organism evidence="4 5">
    <name type="scientific">Vibrio europaeus</name>
    <dbReference type="NCBI Taxonomy" id="300876"/>
    <lineage>
        <taxon>Bacteria</taxon>
        <taxon>Pseudomonadati</taxon>
        <taxon>Pseudomonadota</taxon>
        <taxon>Gammaproteobacteria</taxon>
        <taxon>Vibrionales</taxon>
        <taxon>Vibrionaceae</taxon>
        <taxon>Vibrio</taxon>
        <taxon>Vibrio oreintalis group</taxon>
    </lineage>
</organism>
<dbReference type="NCBIfam" id="NF038055">
    <property type="entry name" value="T3SS_SctB_pilot"/>
    <property type="match status" value="1"/>
</dbReference>
<accession>A0A178JER9</accession>
<feature type="coiled-coil region" evidence="1">
    <location>
        <begin position="384"/>
        <end position="413"/>
    </location>
</feature>
<evidence type="ECO:0000313" key="6">
    <source>
        <dbReference type="Proteomes" id="UP001150001"/>
    </source>
</evidence>
<protein>
    <submittedName>
        <fullName evidence="3">Type III secretion system translocon subunit SctB</fullName>
    </submittedName>
</protein>
<name>A0A178JER9_9VIBR</name>
<keyword evidence="2" id="KW-1133">Transmembrane helix</keyword>
<evidence type="ECO:0000313" key="4">
    <source>
        <dbReference type="EMBL" id="OAN00695.1"/>
    </source>
</evidence>
<dbReference type="Pfam" id="PF05844">
    <property type="entry name" value="YopD"/>
    <property type="match status" value="1"/>
</dbReference>
<comment type="caution">
    <text evidence="4">The sequence shown here is derived from an EMBL/GenBank/DDBJ whole genome shotgun (WGS) entry which is preliminary data.</text>
</comment>
<keyword evidence="6" id="KW-1185">Reference proteome</keyword>
<evidence type="ECO:0000256" key="1">
    <source>
        <dbReference type="SAM" id="Coils"/>
    </source>
</evidence>
<keyword evidence="2" id="KW-0472">Membrane</keyword>
<gene>
    <name evidence="3" type="primary">sctB</name>
    <name evidence="4" type="ORF">AZ468_06100</name>
    <name evidence="3" type="ORF">OPW20_16090</name>
</gene>